<keyword evidence="10" id="KW-0028">Amino-acid biosynthesis</keyword>
<protein>
    <recommendedName>
        <fullName evidence="8">Bifunctional chorismate mutase/prephenate dehydratase</fullName>
        <ecNumber evidence="7">4.2.1.51</ecNumber>
        <ecNumber evidence="6">5.4.99.5</ecNumber>
    </recommendedName>
    <alternativeName>
        <fullName evidence="17">Chorismate mutase-prephenate dehydratase</fullName>
    </alternativeName>
    <alternativeName>
        <fullName evidence="16">p-protein</fullName>
    </alternativeName>
</protein>
<dbReference type="InterPro" id="IPR002701">
    <property type="entry name" value="CM_II_prokaryot"/>
</dbReference>
<dbReference type="InterPro" id="IPR001086">
    <property type="entry name" value="Preph_deHydtase"/>
</dbReference>
<organism evidence="23 24">
    <name type="scientific">Helicobacter mustelae (strain ATCC 43772 / CCUG 25715 / CIP 103759 / LMG 18044 / NCTC 12198 / R85-136P)</name>
    <name type="common">Campylobacter mustelae</name>
    <dbReference type="NCBI Taxonomy" id="679897"/>
    <lineage>
        <taxon>Bacteria</taxon>
        <taxon>Pseudomonadati</taxon>
        <taxon>Campylobacterota</taxon>
        <taxon>Epsilonproteobacteria</taxon>
        <taxon>Campylobacterales</taxon>
        <taxon>Helicobacteraceae</taxon>
        <taxon>Helicobacter</taxon>
    </lineage>
</organism>
<evidence type="ECO:0000256" key="14">
    <source>
        <dbReference type="ARBA" id="ARBA00023239"/>
    </source>
</evidence>
<comment type="catalytic activity">
    <reaction evidence="18">
        <text>prephenate + H(+) = 3-phenylpyruvate + CO2 + H2O</text>
        <dbReference type="Rhea" id="RHEA:21648"/>
        <dbReference type="ChEBI" id="CHEBI:15377"/>
        <dbReference type="ChEBI" id="CHEBI:15378"/>
        <dbReference type="ChEBI" id="CHEBI:16526"/>
        <dbReference type="ChEBI" id="CHEBI:18005"/>
        <dbReference type="ChEBI" id="CHEBI:29934"/>
        <dbReference type="EC" id="4.2.1.51"/>
    </reaction>
</comment>
<dbReference type="PROSITE" id="PS51168">
    <property type="entry name" value="CHORISMATE_MUT_2"/>
    <property type="match status" value="1"/>
</dbReference>
<evidence type="ECO:0000313" key="24">
    <source>
        <dbReference type="Proteomes" id="UP000001522"/>
    </source>
</evidence>
<dbReference type="EC" id="5.4.99.5" evidence="6"/>
<dbReference type="PROSITE" id="PS00857">
    <property type="entry name" value="PREPHENATE_DEHYDR_1"/>
    <property type="match status" value="1"/>
</dbReference>
<dbReference type="UniPathway" id="UPA00120">
    <property type="reaction ID" value="UER00203"/>
</dbReference>
<dbReference type="CDD" id="cd04905">
    <property type="entry name" value="ACT_CM-PDT"/>
    <property type="match status" value="1"/>
</dbReference>
<dbReference type="PROSITE" id="PS51171">
    <property type="entry name" value="PREPHENATE_DEHYDR_3"/>
    <property type="match status" value="1"/>
</dbReference>
<dbReference type="InterPro" id="IPR036263">
    <property type="entry name" value="Chorismate_II_sf"/>
</dbReference>
<evidence type="ECO:0000256" key="18">
    <source>
        <dbReference type="ARBA" id="ARBA00047848"/>
    </source>
</evidence>
<dbReference type="CDD" id="cd13630">
    <property type="entry name" value="PBP2_PDT_1"/>
    <property type="match status" value="1"/>
</dbReference>
<dbReference type="GO" id="GO:0004106">
    <property type="term" value="F:chorismate mutase activity"/>
    <property type="evidence" value="ECO:0007669"/>
    <property type="project" value="UniProtKB-EC"/>
</dbReference>
<proteinExistence type="predicted"/>
<keyword evidence="12" id="KW-0584">Phenylalanine biosynthesis</keyword>
<comment type="catalytic activity">
    <reaction evidence="1">
        <text>chorismate = prephenate</text>
        <dbReference type="Rhea" id="RHEA:13897"/>
        <dbReference type="ChEBI" id="CHEBI:29748"/>
        <dbReference type="ChEBI" id="CHEBI:29934"/>
        <dbReference type="EC" id="5.4.99.5"/>
    </reaction>
</comment>
<dbReference type="GO" id="GO:0009094">
    <property type="term" value="P:L-phenylalanine biosynthetic process"/>
    <property type="evidence" value="ECO:0007669"/>
    <property type="project" value="UniProtKB-UniPathway"/>
</dbReference>
<dbReference type="Gene3D" id="3.30.70.260">
    <property type="match status" value="1"/>
</dbReference>
<evidence type="ECO:0000256" key="11">
    <source>
        <dbReference type="ARBA" id="ARBA00023141"/>
    </source>
</evidence>
<evidence type="ECO:0000256" key="19">
    <source>
        <dbReference type="PIRSR" id="PIRSR001500-2"/>
    </source>
</evidence>
<dbReference type="NCBIfam" id="NF008865">
    <property type="entry name" value="PRK11898.1"/>
    <property type="match status" value="1"/>
</dbReference>
<keyword evidence="15" id="KW-0511">Multifunctional enzyme</keyword>
<dbReference type="EMBL" id="FN555004">
    <property type="protein sequence ID" value="CBG40567.1"/>
    <property type="molecule type" value="Genomic_DNA"/>
</dbReference>
<dbReference type="GO" id="GO:0005737">
    <property type="term" value="C:cytoplasm"/>
    <property type="evidence" value="ECO:0007669"/>
    <property type="project" value="UniProtKB-SubCell"/>
</dbReference>
<dbReference type="SUPFAM" id="SSF55021">
    <property type="entry name" value="ACT-like"/>
    <property type="match status" value="1"/>
</dbReference>
<evidence type="ECO:0000256" key="2">
    <source>
        <dbReference type="ARBA" id="ARBA00002364"/>
    </source>
</evidence>
<dbReference type="GO" id="GO:0046417">
    <property type="term" value="P:chorismate metabolic process"/>
    <property type="evidence" value="ECO:0007669"/>
    <property type="project" value="InterPro"/>
</dbReference>
<evidence type="ECO:0000259" key="21">
    <source>
        <dbReference type="PROSITE" id="PS51171"/>
    </source>
</evidence>
<evidence type="ECO:0000256" key="10">
    <source>
        <dbReference type="ARBA" id="ARBA00022605"/>
    </source>
</evidence>
<evidence type="ECO:0000256" key="13">
    <source>
        <dbReference type="ARBA" id="ARBA00023235"/>
    </source>
</evidence>
<evidence type="ECO:0000259" key="20">
    <source>
        <dbReference type="PROSITE" id="PS51168"/>
    </source>
</evidence>
<evidence type="ECO:0000256" key="8">
    <source>
        <dbReference type="ARBA" id="ARBA00014401"/>
    </source>
</evidence>
<evidence type="ECO:0000313" key="23">
    <source>
        <dbReference type="EMBL" id="CBG40567.1"/>
    </source>
</evidence>
<feature type="domain" description="Prephenate dehydratase" evidence="21">
    <location>
        <begin position="88"/>
        <end position="264"/>
    </location>
</feature>
<dbReference type="PROSITE" id="PS51671">
    <property type="entry name" value="ACT"/>
    <property type="match status" value="1"/>
</dbReference>
<dbReference type="eggNOG" id="COG0077">
    <property type="taxonomic scope" value="Bacteria"/>
</dbReference>
<evidence type="ECO:0000256" key="17">
    <source>
        <dbReference type="ARBA" id="ARBA00031520"/>
    </source>
</evidence>
<evidence type="ECO:0000256" key="16">
    <source>
        <dbReference type="ARBA" id="ARBA00031175"/>
    </source>
</evidence>
<dbReference type="Pfam" id="PF01817">
    <property type="entry name" value="CM_2"/>
    <property type="match status" value="1"/>
</dbReference>
<dbReference type="UniPathway" id="UPA00121">
    <property type="reaction ID" value="UER00345"/>
</dbReference>
<dbReference type="RefSeq" id="WP_013023634.1">
    <property type="nucleotide sequence ID" value="NC_013949.1"/>
</dbReference>
<dbReference type="PANTHER" id="PTHR21022:SF19">
    <property type="entry name" value="PREPHENATE DEHYDRATASE-RELATED"/>
    <property type="match status" value="1"/>
</dbReference>
<dbReference type="EC" id="4.2.1.51" evidence="7"/>
<dbReference type="InterPro" id="IPR045865">
    <property type="entry name" value="ACT-like_dom_sf"/>
</dbReference>
<evidence type="ECO:0000256" key="12">
    <source>
        <dbReference type="ARBA" id="ARBA00023222"/>
    </source>
</evidence>
<evidence type="ECO:0000256" key="4">
    <source>
        <dbReference type="ARBA" id="ARBA00004741"/>
    </source>
</evidence>
<evidence type="ECO:0000259" key="22">
    <source>
        <dbReference type="PROSITE" id="PS51671"/>
    </source>
</evidence>
<evidence type="ECO:0000256" key="9">
    <source>
        <dbReference type="ARBA" id="ARBA00022490"/>
    </source>
</evidence>
<dbReference type="KEGG" id="hms:HMU13130"/>
<keyword evidence="13 23" id="KW-0413">Isomerase</keyword>
<evidence type="ECO:0000256" key="15">
    <source>
        <dbReference type="ARBA" id="ARBA00023268"/>
    </source>
</evidence>
<reference evidence="23 24" key="1">
    <citation type="journal article" date="2010" name="BMC Genomics">
        <title>Comparative genomics and proteomics of Helicobacter mustelae, an ulcerogenic and carcinogenic gastric pathogen.</title>
        <authorList>
            <person name="O'Toole P.W."/>
            <person name="Snelling W.J."/>
            <person name="Canchaya C."/>
            <person name="Forde B.M."/>
            <person name="Hardie K.R."/>
            <person name="Josenhans C."/>
            <person name="Graham R.L.J."/>
            <person name="McMullan G."/>
            <person name="Parkhill J."/>
            <person name="Belda E."/>
            <person name="Bentley S.D."/>
        </authorList>
    </citation>
    <scope>NUCLEOTIDE SEQUENCE [LARGE SCALE GENOMIC DNA]</scope>
    <source>
        <strain evidence="24">ATCC 43772 / LMG 18044 / NCTC 12198 / 12198</strain>
    </source>
</reference>
<comment type="pathway">
    <text evidence="4">Amino-acid biosynthesis; L-phenylalanine biosynthesis; phenylpyruvate from prephenate: step 1/1.</text>
</comment>
<feature type="domain" description="Chorismate mutase" evidence="20">
    <location>
        <begin position="1"/>
        <end position="88"/>
    </location>
</feature>
<dbReference type="SMART" id="SM00830">
    <property type="entry name" value="CM_2"/>
    <property type="match status" value="1"/>
</dbReference>
<dbReference type="PIRSF" id="PIRSF001500">
    <property type="entry name" value="Chor_mut_pdt_Ppr"/>
    <property type="match status" value="1"/>
</dbReference>
<dbReference type="Pfam" id="PF00800">
    <property type="entry name" value="PDT"/>
    <property type="match status" value="1"/>
</dbReference>
<dbReference type="Gene3D" id="3.40.190.10">
    <property type="entry name" value="Periplasmic binding protein-like II"/>
    <property type="match status" value="2"/>
</dbReference>
<feature type="domain" description="ACT" evidence="22">
    <location>
        <begin position="278"/>
        <end position="357"/>
    </location>
</feature>
<keyword evidence="14" id="KW-0456">Lyase</keyword>
<keyword evidence="24" id="KW-1185">Reference proteome</keyword>
<dbReference type="InterPro" id="IPR002912">
    <property type="entry name" value="ACT_dom"/>
</dbReference>
<sequence length="358" mass="40457">MDKIEKCRQEIDRLDARILELLDARMEAVLEIGKEKIKQGANIYRPERERAILECLHKIPTRHLNSQAIDAIFQEIFAISRNLELPEKVAFLGPVGSYTHQAAEERFGAMSRYLSMSSIYAVFSALELGHAKYGVIPLENNANGMVGDSIDLLAQSPLKIVAEIILPIHHSFASQCEDLGQIRRIYSKDIAFGQCDEFLKSHNFIDMECVPVDSTARAAQLAQKEKNSSAICSKIAAKLYNLPILFENIQNSSRNKTRFIVISDFYNSPSGKDKTSVFATLENFHEPGALLGLLQDFRDHGINLSKIDSRPIKTGEDFDFGFYIDFEGHKEDENVAALFAKRFKELKWLGSYVNTKEM</sequence>
<keyword evidence="11" id="KW-0057">Aromatic amino acid biosynthesis</keyword>
<keyword evidence="9" id="KW-0963">Cytoplasm</keyword>
<dbReference type="SUPFAM" id="SSF53850">
    <property type="entry name" value="Periplasmic binding protein-like II"/>
    <property type="match status" value="1"/>
</dbReference>
<dbReference type="STRING" id="679897.HMU13130"/>
<comment type="function">
    <text evidence="2">Catalyzes the Claisen rearrangement of chorismate to prephenate and the decarboxylation/dehydration of prephenate to phenylpyruvate.</text>
</comment>
<dbReference type="InterPro" id="IPR008242">
    <property type="entry name" value="Chor_mutase/pphenate_deHydtase"/>
</dbReference>
<name>D3UJ92_HELM1</name>
<evidence type="ECO:0000256" key="1">
    <source>
        <dbReference type="ARBA" id="ARBA00000824"/>
    </source>
</evidence>
<feature type="site" description="Essential for prephenate dehydratase activity" evidence="19">
    <location>
        <position position="257"/>
    </location>
</feature>
<accession>D3UJ92</accession>
<dbReference type="SUPFAM" id="SSF48600">
    <property type="entry name" value="Chorismate mutase II"/>
    <property type="match status" value="1"/>
</dbReference>
<evidence type="ECO:0000256" key="3">
    <source>
        <dbReference type="ARBA" id="ARBA00004496"/>
    </source>
</evidence>
<dbReference type="HOGENOM" id="CLU_035008_1_0_7"/>
<dbReference type="InterPro" id="IPR018528">
    <property type="entry name" value="Preph_deHydtase_CS"/>
</dbReference>
<dbReference type="PANTHER" id="PTHR21022">
    <property type="entry name" value="PREPHENATE DEHYDRATASE P PROTEIN"/>
    <property type="match status" value="1"/>
</dbReference>
<comment type="pathway">
    <text evidence="5">Metabolic intermediate biosynthesis; prephenate biosynthesis; prephenate from chorismate: step 1/1.</text>
</comment>
<evidence type="ECO:0000256" key="7">
    <source>
        <dbReference type="ARBA" id="ARBA00013147"/>
    </source>
</evidence>
<dbReference type="Proteomes" id="UP000001522">
    <property type="component" value="Chromosome"/>
</dbReference>
<evidence type="ECO:0000256" key="6">
    <source>
        <dbReference type="ARBA" id="ARBA00012404"/>
    </source>
</evidence>
<dbReference type="InterPro" id="IPR036979">
    <property type="entry name" value="CM_dom_sf"/>
</dbReference>
<comment type="subcellular location">
    <subcellularLocation>
        <location evidence="3">Cytoplasm</location>
    </subcellularLocation>
</comment>
<dbReference type="GO" id="GO:0004664">
    <property type="term" value="F:prephenate dehydratase activity"/>
    <property type="evidence" value="ECO:0007669"/>
    <property type="project" value="UniProtKB-EC"/>
</dbReference>
<gene>
    <name evidence="23" type="primary">pheA</name>
    <name evidence="23" type="ordered locus">HMU13130</name>
</gene>
<evidence type="ECO:0000256" key="5">
    <source>
        <dbReference type="ARBA" id="ARBA00004817"/>
    </source>
</evidence>
<dbReference type="Gene3D" id="1.20.59.10">
    <property type="entry name" value="Chorismate mutase"/>
    <property type="match status" value="1"/>
</dbReference>
<dbReference type="AlphaFoldDB" id="D3UJ92"/>